<accession>A0A316ZDL4</accession>
<protein>
    <submittedName>
        <fullName evidence="2">Uncharacterized protein</fullName>
    </submittedName>
</protein>
<proteinExistence type="predicted"/>
<name>A0A316ZDL4_9BASI</name>
<feature type="compositionally biased region" description="Low complexity" evidence="1">
    <location>
        <begin position="28"/>
        <end position="43"/>
    </location>
</feature>
<dbReference type="EMBL" id="KZ819292">
    <property type="protein sequence ID" value="PWN98323.1"/>
    <property type="molecule type" value="Genomic_DNA"/>
</dbReference>
<evidence type="ECO:0000313" key="3">
    <source>
        <dbReference type="Proteomes" id="UP000245946"/>
    </source>
</evidence>
<keyword evidence="3" id="KW-1185">Reference proteome</keyword>
<feature type="compositionally biased region" description="Basic residues" evidence="1">
    <location>
        <begin position="61"/>
        <end position="70"/>
    </location>
</feature>
<dbReference type="AlphaFoldDB" id="A0A316ZDL4"/>
<feature type="region of interest" description="Disordered" evidence="1">
    <location>
        <begin position="125"/>
        <end position="156"/>
    </location>
</feature>
<evidence type="ECO:0000256" key="1">
    <source>
        <dbReference type="SAM" id="MobiDB-lite"/>
    </source>
</evidence>
<organism evidence="2 3">
    <name type="scientific">Tilletiopsis washingtonensis</name>
    <dbReference type="NCBI Taxonomy" id="58919"/>
    <lineage>
        <taxon>Eukaryota</taxon>
        <taxon>Fungi</taxon>
        <taxon>Dikarya</taxon>
        <taxon>Basidiomycota</taxon>
        <taxon>Ustilaginomycotina</taxon>
        <taxon>Exobasidiomycetes</taxon>
        <taxon>Entylomatales</taxon>
        <taxon>Entylomatales incertae sedis</taxon>
        <taxon>Tilletiopsis</taxon>
    </lineage>
</organism>
<dbReference type="RefSeq" id="XP_025598602.1">
    <property type="nucleotide sequence ID" value="XM_025739722.1"/>
</dbReference>
<evidence type="ECO:0000313" key="2">
    <source>
        <dbReference type="EMBL" id="PWN98323.1"/>
    </source>
</evidence>
<dbReference type="Proteomes" id="UP000245946">
    <property type="component" value="Unassembled WGS sequence"/>
</dbReference>
<feature type="region of interest" description="Disordered" evidence="1">
    <location>
        <begin position="1"/>
        <end position="75"/>
    </location>
</feature>
<dbReference type="GeneID" id="37267268"/>
<sequence length="156" mass="16899">MTKGTASGRRRQQAERDAARHARRGPARRSSSSSSARTPTAGRTVGGCTARAAGADDVRTRSVRRERRSARQYAGMQTLTEREALPCCSCVRVPAEYRRHPGTSSEEHSRRPVPLCREAGGTVECSQGRRQGGQRGCLRAAGHQDGAWPAAEAQRT</sequence>
<reference evidence="2 3" key="1">
    <citation type="journal article" date="2018" name="Mol. Biol. Evol.">
        <title>Broad Genomic Sampling Reveals a Smut Pathogenic Ancestry of the Fungal Clade Ustilaginomycotina.</title>
        <authorList>
            <person name="Kijpornyongpan T."/>
            <person name="Mondo S.J."/>
            <person name="Barry K."/>
            <person name="Sandor L."/>
            <person name="Lee J."/>
            <person name="Lipzen A."/>
            <person name="Pangilinan J."/>
            <person name="LaButti K."/>
            <person name="Hainaut M."/>
            <person name="Henrissat B."/>
            <person name="Grigoriev I.V."/>
            <person name="Spatafora J.W."/>
            <person name="Aime M.C."/>
        </authorList>
    </citation>
    <scope>NUCLEOTIDE SEQUENCE [LARGE SCALE GENOMIC DNA]</scope>
    <source>
        <strain evidence="2 3">MCA 4186</strain>
    </source>
</reference>
<gene>
    <name evidence="2" type="ORF">FA09DRAFT_25730</name>
</gene>